<dbReference type="EMBL" id="UOFS01000019">
    <property type="protein sequence ID" value="VAW94713.1"/>
    <property type="molecule type" value="Genomic_DNA"/>
</dbReference>
<dbReference type="AlphaFoldDB" id="A0A3B1A3L9"/>
<protein>
    <submittedName>
        <fullName evidence="1">Uncharacterized protein</fullName>
    </submittedName>
</protein>
<gene>
    <name evidence="1" type="ORF">MNBD_GAMMA22-1611</name>
</gene>
<accession>A0A3B1A3L9</accession>
<proteinExistence type="predicted"/>
<reference evidence="1" key="1">
    <citation type="submission" date="2018-06" db="EMBL/GenBank/DDBJ databases">
        <authorList>
            <person name="Zhirakovskaya E."/>
        </authorList>
    </citation>
    <scope>NUCLEOTIDE SEQUENCE</scope>
</reference>
<dbReference type="Pfam" id="PF12974">
    <property type="entry name" value="Phosphonate-bd"/>
    <property type="match status" value="1"/>
</dbReference>
<dbReference type="Gene3D" id="3.40.190.10">
    <property type="entry name" value="Periplasmic binding protein-like II"/>
    <property type="match status" value="2"/>
</dbReference>
<evidence type="ECO:0000313" key="1">
    <source>
        <dbReference type="EMBL" id="VAW94713.1"/>
    </source>
</evidence>
<organism evidence="1">
    <name type="scientific">hydrothermal vent metagenome</name>
    <dbReference type="NCBI Taxonomy" id="652676"/>
    <lineage>
        <taxon>unclassified sequences</taxon>
        <taxon>metagenomes</taxon>
        <taxon>ecological metagenomes</taxon>
    </lineage>
</organism>
<dbReference type="SUPFAM" id="SSF53850">
    <property type="entry name" value="Periplasmic binding protein-like II"/>
    <property type="match status" value="1"/>
</dbReference>
<name>A0A3B1A3L9_9ZZZZ</name>
<sequence length="275" mass="31363">MYFRRYQILFTMIFMFSYQQVWALDIIMSAPPRESKQQAETLYQPLAKAFTKILGRTVRYVYPDNLIKYQLDMRKGKYDIAFDGPHFASWRIKHLKHELLVKLTGSIKFVTLVRRKDKNVSSLKDLVGKKICSVSPPNLSALTILDSYKNPVRQPILYGIRGGMKNVVSRFYEGACDAAVIRTSYYKKTFTLKQRYKLRVINQSLPLPNQAFTVSQNLSAAEIAKLASAIESGSVKAIIHPIAQRFGGSKAVFLAANTSEYFDQRLLLEGTVLGW</sequence>